<keyword evidence="2" id="KW-0472">Membrane</keyword>
<feature type="transmembrane region" description="Helical" evidence="2">
    <location>
        <begin position="6"/>
        <end position="29"/>
    </location>
</feature>
<evidence type="ECO:0000313" key="3">
    <source>
        <dbReference type="EMBL" id="TRX94280.1"/>
    </source>
</evidence>
<evidence type="ECO:0000256" key="1">
    <source>
        <dbReference type="SAM" id="MobiDB-lite"/>
    </source>
</evidence>
<keyword evidence="2" id="KW-0812">Transmembrane</keyword>
<proteinExistence type="predicted"/>
<keyword evidence="2" id="KW-1133">Transmembrane helix</keyword>
<dbReference type="EMBL" id="VFLP01000023">
    <property type="protein sequence ID" value="TRX94280.1"/>
    <property type="molecule type" value="Genomic_DNA"/>
</dbReference>
<accession>A0A553I250</accession>
<keyword evidence="4" id="KW-1185">Reference proteome</keyword>
<dbReference type="Proteomes" id="UP000319160">
    <property type="component" value="Unassembled WGS sequence"/>
</dbReference>
<feature type="compositionally biased region" description="Low complexity" evidence="1">
    <location>
        <begin position="134"/>
        <end position="153"/>
    </location>
</feature>
<feature type="transmembrane region" description="Helical" evidence="2">
    <location>
        <begin position="50"/>
        <end position="72"/>
    </location>
</feature>
<reference evidence="4" key="1">
    <citation type="submission" date="2019-06" db="EMBL/GenBank/DDBJ databases">
        <title>Draft genome sequence of the griseofulvin-producing fungus Xylaria cubensis strain G536.</title>
        <authorList>
            <person name="Mead M.E."/>
            <person name="Raja H.A."/>
            <person name="Steenwyk J.L."/>
            <person name="Knowles S.L."/>
            <person name="Oberlies N.H."/>
            <person name="Rokas A."/>
        </authorList>
    </citation>
    <scope>NUCLEOTIDE SEQUENCE [LARGE SCALE GENOMIC DNA]</scope>
    <source>
        <strain evidence="4">G536</strain>
    </source>
</reference>
<dbReference type="OrthoDB" id="4769171at2759"/>
<feature type="compositionally biased region" description="Basic and acidic residues" evidence="1">
    <location>
        <begin position="181"/>
        <end position="190"/>
    </location>
</feature>
<gene>
    <name evidence="3" type="ORF">FHL15_004747</name>
</gene>
<name>A0A553I250_9PEZI</name>
<sequence length="190" mass="20124">MTSSGLGWQYVILALSIANVAVASVSAALGICRARQEVTSLGHQVTTISWAVRVVPLLGVLTWVVLLGSSAIPSVRSNAILTIGIIQAYQADDPSSRPGRAKATTSKRRNTNSTTGSTVSLSDRRQHKRSDAAPSSDSRLFSSPSLPSSVPEQSRLRTPELDSSGPYVPSTPGEISAQTLEDYHPLEAKL</sequence>
<evidence type="ECO:0000256" key="2">
    <source>
        <dbReference type="SAM" id="Phobius"/>
    </source>
</evidence>
<protein>
    <submittedName>
        <fullName evidence="3">Uncharacterized protein</fullName>
    </submittedName>
</protein>
<feature type="region of interest" description="Disordered" evidence="1">
    <location>
        <begin position="92"/>
        <end position="190"/>
    </location>
</feature>
<dbReference type="AlphaFoldDB" id="A0A553I250"/>
<comment type="caution">
    <text evidence="3">The sequence shown here is derived from an EMBL/GenBank/DDBJ whole genome shotgun (WGS) entry which is preliminary data.</text>
</comment>
<feature type="compositionally biased region" description="Low complexity" evidence="1">
    <location>
        <begin position="111"/>
        <end position="121"/>
    </location>
</feature>
<evidence type="ECO:0000313" key="4">
    <source>
        <dbReference type="Proteomes" id="UP000319160"/>
    </source>
</evidence>
<organism evidence="3 4">
    <name type="scientific">Xylaria flabelliformis</name>
    <dbReference type="NCBI Taxonomy" id="2512241"/>
    <lineage>
        <taxon>Eukaryota</taxon>
        <taxon>Fungi</taxon>
        <taxon>Dikarya</taxon>
        <taxon>Ascomycota</taxon>
        <taxon>Pezizomycotina</taxon>
        <taxon>Sordariomycetes</taxon>
        <taxon>Xylariomycetidae</taxon>
        <taxon>Xylariales</taxon>
        <taxon>Xylariaceae</taxon>
        <taxon>Xylaria</taxon>
    </lineage>
</organism>